<proteinExistence type="predicted"/>
<gene>
    <name evidence="2" type="ORF">OFY01_30060</name>
</gene>
<evidence type="ECO:0000313" key="3">
    <source>
        <dbReference type="Proteomes" id="UP001163064"/>
    </source>
</evidence>
<organism evidence="2 3">
    <name type="scientific">Streptomyces beihaiensis</name>
    <dbReference type="NCBI Taxonomy" id="2984495"/>
    <lineage>
        <taxon>Bacteria</taxon>
        <taxon>Bacillati</taxon>
        <taxon>Actinomycetota</taxon>
        <taxon>Actinomycetes</taxon>
        <taxon>Kitasatosporales</taxon>
        <taxon>Streptomycetaceae</taxon>
        <taxon>Streptomyces</taxon>
    </lineage>
</organism>
<feature type="compositionally biased region" description="Basic and acidic residues" evidence="1">
    <location>
        <begin position="1"/>
        <end position="11"/>
    </location>
</feature>
<evidence type="ECO:0000313" key="2">
    <source>
        <dbReference type="EMBL" id="MCX3063926.1"/>
    </source>
</evidence>
<evidence type="ECO:0000256" key="1">
    <source>
        <dbReference type="SAM" id="MobiDB-lite"/>
    </source>
</evidence>
<sequence>MDSQGRGRADDIDPADQWVLNPQTGDYELRLRPSAGQPPVPGPRRNPRGPQGPQGPRGSAPGGRGDVPPPRGGRRETRQGP</sequence>
<feature type="region of interest" description="Disordered" evidence="1">
    <location>
        <begin position="1"/>
        <end position="81"/>
    </location>
</feature>
<comment type="caution">
    <text evidence="2">The sequence shown here is derived from an EMBL/GenBank/DDBJ whole genome shotgun (WGS) entry which is preliminary data.</text>
</comment>
<feature type="non-terminal residue" evidence="2">
    <location>
        <position position="81"/>
    </location>
</feature>
<protein>
    <submittedName>
        <fullName evidence="2">LytR family transcriptional regulator</fullName>
    </submittedName>
</protein>
<reference evidence="2" key="1">
    <citation type="submission" date="2022-10" db="EMBL/GenBank/DDBJ databases">
        <title>Streptomyces beihaiensis sp. nov., a chitin degrading actinobacterium, isolated from shrimp pond soil.</title>
        <authorList>
            <person name="Xie J."/>
            <person name="Shen N."/>
        </authorList>
    </citation>
    <scope>NUCLEOTIDE SEQUENCE</scope>
    <source>
        <strain evidence="2">GXMU-J5</strain>
    </source>
</reference>
<dbReference type="Proteomes" id="UP001163064">
    <property type="component" value="Unassembled WGS sequence"/>
</dbReference>
<name>A0ABT3U3M5_9ACTN</name>
<feature type="compositionally biased region" description="Low complexity" evidence="1">
    <location>
        <begin position="48"/>
        <end position="59"/>
    </location>
</feature>
<dbReference type="EMBL" id="JAPHNL010000326">
    <property type="protein sequence ID" value="MCX3063926.1"/>
    <property type="molecule type" value="Genomic_DNA"/>
</dbReference>
<keyword evidence="3" id="KW-1185">Reference proteome</keyword>
<accession>A0ABT3U3M5</accession>